<proteinExistence type="predicted"/>
<evidence type="ECO:0000313" key="1">
    <source>
        <dbReference type="Proteomes" id="UP000035680"/>
    </source>
</evidence>
<dbReference type="AlphaFoldDB" id="A0A0K0FDF1"/>
<keyword evidence="1" id="KW-1185">Reference proteome</keyword>
<sequence>MNLLKNDDDDILSFIDLNTFEIDDHEIENDGNRDSPSFKLDLENLSSLHNGANKQQPRFACRCLLARLAFFPWVETRCARRYLQDFFKIFKI</sequence>
<dbReference type="WBParaSite" id="SVE_0687700.1">
    <property type="protein sequence ID" value="SVE_0687700.1"/>
    <property type="gene ID" value="SVE_0687700"/>
</dbReference>
<organism evidence="1 2">
    <name type="scientific">Strongyloides venezuelensis</name>
    <name type="common">Threadworm</name>
    <dbReference type="NCBI Taxonomy" id="75913"/>
    <lineage>
        <taxon>Eukaryota</taxon>
        <taxon>Metazoa</taxon>
        <taxon>Ecdysozoa</taxon>
        <taxon>Nematoda</taxon>
        <taxon>Chromadorea</taxon>
        <taxon>Rhabditida</taxon>
        <taxon>Tylenchina</taxon>
        <taxon>Panagrolaimomorpha</taxon>
        <taxon>Strongyloidoidea</taxon>
        <taxon>Strongyloididae</taxon>
        <taxon>Strongyloides</taxon>
    </lineage>
</organism>
<name>A0A0K0FDF1_STRVS</name>
<dbReference type="Proteomes" id="UP000035680">
    <property type="component" value="Unassembled WGS sequence"/>
</dbReference>
<reference evidence="1" key="1">
    <citation type="submission" date="2014-07" db="EMBL/GenBank/DDBJ databases">
        <authorList>
            <person name="Martin A.A"/>
            <person name="De Silva N."/>
        </authorList>
    </citation>
    <scope>NUCLEOTIDE SEQUENCE</scope>
</reference>
<protein>
    <submittedName>
        <fullName evidence="2">Uncharacterized protein</fullName>
    </submittedName>
</protein>
<reference evidence="2" key="2">
    <citation type="submission" date="2015-08" db="UniProtKB">
        <authorList>
            <consortium name="WormBaseParasite"/>
        </authorList>
    </citation>
    <scope>IDENTIFICATION</scope>
</reference>
<evidence type="ECO:0000313" key="2">
    <source>
        <dbReference type="WBParaSite" id="SVE_0687700.1"/>
    </source>
</evidence>
<accession>A0A0K0FDF1</accession>